<reference evidence="2 3" key="1">
    <citation type="submission" date="2021-03" db="EMBL/GenBank/DDBJ databases">
        <title>Genomic and phenotypic characterization of Chloracidobacterium isolates provides evidence for multiple species.</title>
        <authorList>
            <person name="Saini M.K."/>
            <person name="Costas A.M.G."/>
            <person name="Tank M."/>
            <person name="Bryant D.A."/>
        </authorList>
    </citation>
    <scope>NUCLEOTIDE SEQUENCE [LARGE SCALE GENOMIC DNA]</scope>
    <source>
        <strain evidence="2 3">N</strain>
    </source>
</reference>
<feature type="transmembrane region" description="Helical" evidence="1">
    <location>
        <begin position="20"/>
        <end position="37"/>
    </location>
</feature>
<keyword evidence="3" id="KW-1185">Reference proteome</keyword>
<protein>
    <submittedName>
        <fullName evidence="2">Tetratricopeptide repeat protein</fullName>
    </submittedName>
</protein>
<dbReference type="InterPro" id="IPR011990">
    <property type="entry name" value="TPR-like_helical_dom_sf"/>
</dbReference>
<dbReference type="SUPFAM" id="SSF48452">
    <property type="entry name" value="TPR-like"/>
    <property type="match status" value="1"/>
</dbReference>
<keyword evidence="1" id="KW-1133">Transmembrane helix</keyword>
<evidence type="ECO:0000256" key="1">
    <source>
        <dbReference type="SAM" id="Phobius"/>
    </source>
</evidence>
<evidence type="ECO:0000313" key="3">
    <source>
        <dbReference type="Proteomes" id="UP000677668"/>
    </source>
</evidence>
<dbReference type="EMBL" id="CP072642">
    <property type="protein sequence ID" value="QUV94169.1"/>
    <property type="molecule type" value="Genomic_DNA"/>
</dbReference>
<accession>A0ABX8B3V8</accession>
<keyword evidence="1" id="KW-0472">Membrane</keyword>
<dbReference type="Proteomes" id="UP000677668">
    <property type="component" value="Chromosome 1"/>
</dbReference>
<keyword evidence="1" id="KW-0812">Transmembrane</keyword>
<proteinExistence type="predicted"/>
<name>A0ABX8B3V8_9BACT</name>
<dbReference type="RefSeq" id="WP_211422481.1">
    <property type="nucleotide sequence ID" value="NZ_CP072642.1"/>
</dbReference>
<dbReference type="Gene3D" id="1.25.40.10">
    <property type="entry name" value="Tetratricopeptide repeat domain"/>
    <property type="match status" value="1"/>
</dbReference>
<sequence>MATTAASAAASTTSPGQWRAYLYWGVVFIGLASLYPLQVRLDATFSRNRAIEETLYVQSGETVRRLSFGFDGVVSDLYWIRTVQYFGRKLGGGLTGEGAVDFSKLSRDDMPLLEPLLNITTTVDPNFTAAYRTGAIFLAEFDYDAALALLRKGIAVQTDQKTLFRLWSDYGAICWRAKRYDECAEAYERASALAISPNDRDWTAVMVGAAKTRGGDRRTSYLLFQKLRDEAEHEGARLSAEWRLQQLTSLDERDFMERMIGRFRETYQRNPASFAELYPLLAAHRDEAYDTMGRPLALFHQDFERRFGRYDRAPLDPAGIPYRYDPVRGCVGLDATSSVARDLEERCP</sequence>
<evidence type="ECO:0000313" key="2">
    <source>
        <dbReference type="EMBL" id="QUV94169.1"/>
    </source>
</evidence>
<gene>
    <name evidence="2" type="ORF">J8C05_01550</name>
</gene>
<organism evidence="2 3">
    <name type="scientific">Chloracidobacterium sp. N</name>
    <dbReference type="NCBI Taxonomy" id="2821540"/>
    <lineage>
        <taxon>Bacteria</taxon>
        <taxon>Pseudomonadati</taxon>
        <taxon>Acidobacteriota</taxon>
        <taxon>Terriglobia</taxon>
        <taxon>Terriglobales</taxon>
        <taxon>Acidobacteriaceae</taxon>
        <taxon>Chloracidobacterium</taxon>
        <taxon>Chloracidobacterium aggregatum</taxon>
    </lineage>
</organism>